<dbReference type="GO" id="GO:0016810">
    <property type="term" value="F:hydrolase activity, acting on carbon-nitrogen (but not peptide) bonds"/>
    <property type="evidence" value="ECO:0007669"/>
    <property type="project" value="InterPro"/>
</dbReference>
<evidence type="ECO:0000256" key="3">
    <source>
        <dbReference type="SAM" id="MobiDB-lite"/>
    </source>
</evidence>
<proteinExistence type="predicted"/>
<feature type="region of interest" description="Disordered" evidence="3">
    <location>
        <begin position="21"/>
        <end position="55"/>
    </location>
</feature>
<evidence type="ECO:0000313" key="6">
    <source>
        <dbReference type="EMBL" id="SFQ69266.1"/>
    </source>
</evidence>
<dbReference type="GO" id="GO:0005576">
    <property type="term" value="C:extracellular region"/>
    <property type="evidence" value="ECO:0007669"/>
    <property type="project" value="UniProtKB-SubCell"/>
</dbReference>
<feature type="domain" description="NodB homology" evidence="5">
    <location>
        <begin position="116"/>
        <end position="242"/>
    </location>
</feature>
<dbReference type="PROSITE" id="PS51257">
    <property type="entry name" value="PROKAR_LIPOPROTEIN"/>
    <property type="match status" value="1"/>
</dbReference>
<feature type="signal peptide" evidence="4">
    <location>
        <begin position="1"/>
        <end position="26"/>
    </location>
</feature>
<gene>
    <name evidence="6" type="ORF">SAMN05421810_11339</name>
</gene>
<dbReference type="EMBL" id="FOWW01000013">
    <property type="protein sequence ID" value="SFQ69266.1"/>
    <property type="molecule type" value="Genomic_DNA"/>
</dbReference>
<evidence type="ECO:0000313" key="7">
    <source>
        <dbReference type="Proteomes" id="UP000198727"/>
    </source>
</evidence>
<dbReference type="Gene3D" id="3.20.20.370">
    <property type="entry name" value="Glycoside hydrolase/deacetylase"/>
    <property type="match status" value="1"/>
</dbReference>
<evidence type="ECO:0000256" key="1">
    <source>
        <dbReference type="ARBA" id="ARBA00004613"/>
    </source>
</evidence>
<evidence type="ECO:0000259" key="5">
    <source>
        <dbReference type="Pfam" id="PF01522"/>
    </source>
</evidence>
<dbReference type="STRING" id="587909.SAMN05421810_11339"/>
<protein>
    <submittedName>
        <fullName evidence="6">Peptidoglycan/xylan/chitin deacetylase, PgdA/CDA1 family</fullName>
    </submittedName>
</protein>
<dbReference type="SUPFAM" id="SSF88713">
    <property type="entry name" value="Glycoside hydrolase/deacetylase"/>
    <property type="match status" value="1"/>
</dbReference>
<dbReference type="PANTHER" id="PTHR34216">
    <property type="match status" value="1"/>
</dbReference>
<dbReference type="Pfam" id="PF01522">
    <property type="entry name" value="Polysacc_deac_1"/>
    <property type="match status" value="1"/>
</dbReference>
<keyword evidence="7" id="KW-1185">Reference proteome</keyword>
<organism evidence="6 7">
    <name type="scientific">Amycolatopsis arida</name>
    <dbReference type="NCBI Taxonomy" id="587909"/>
    <lineage>
        <taxon>Bacteria</taxon>
        <taxon>Bacillati</taxon>
        <taxon>Actinomycetota</taxon>
        <taxon>Actinomycetes</taxon>
        <taxon>Pseudonocardiales</taxon>
        <taxon>Pseudonocardiaceae</taxon>
        <taxon>Amycolatopsis</taxon>
    </lineage>
</organism>
<feature type="compositionally biased region" description="Pro residues" evidence="3">
    <location>
        <begin position="24"/>
        <end position="51"/>
    </location>
</feature>
<dbReference type="InterPro" id="IPR051398">
    <property type="entry name" value="Polysacch_Deacetylase"/>
</dbReference>
<dbReference type="InterPro" id="IPR011330">
    <property type="entry name" value="Glyco_hydro/deAcase_b/a-brl"/>
</dbReference>
<feature type="chain" id="PRO_5011762647" evidence="4">
    <location>
        <begin position="27"/>
        <end position="336"/>
    </location>
</feature>
<comment type="subcellular location">
    <subcellularLocation>
        <location evidence="1">Secreted</location>
    </subcellularLocation>
</comment>
<reference evidence="7" key="1">
    <citation type="submission" date="2016-10" db="EMBL/GenBank/DDBJ databases">
        <authorList>
            <person name="Varghese N."/>
            <person name="Submissions S."/>
        </authorList>
    </citation>
    <scope>NUCLEOTIDE SEQUENCE [LARGE SCALE GENOMIC DNA]</scope>
    <source>
        <strain evidence="7">CGMCC 4.5579</strain>
    </source>
</reference>
<keyword evidence="2 4" id="KW-0732">Signal</keyword>
<dbReference type="PANTHER" id="PTHR34216:SF3">
    <property type="entry name" value="POLY-BETA-1,6-N-ACETYL-D-GLUCOSAMINE N-DEACETYLASE"/>
    <property type="match status" value="1"/>
</dbReference>
<evidence type="ECO:0000256" key="2">
    <source>
        <dbReference type="ARBA" id="ARBA00022729"/>
    </source>
</evidence>
<accession>A0A1I6AKQ7</accession>
<name>A0A1I6AKQ7_9PSEU</name>
<dbReference type="Proteomes" id="UP000198727">
    <property type="component" value="Unassembled WGS sequence"/>
</dbReference>
<sequence length="336" mass="35640">MLGRRMTALLGAVALSLAACSGPRPAPPPEVPPSEVPPPTDAAVASPPPDPAEVGANELGLVPVLMYHRIVPEPASPYDRSPADFRAELERLAREGYVPVTAADFVSGRIELPAGAHPVVLTFDDGTASQFALGPDGQPAPGTAVAILLEVARDHPGFTPVATFYVNADPFEEPGGARSLRWLHEHGFEIGNHTAGHANLGRLGAEQARRQIAEGDRLIRQAVPEAAPVTLALPFGVHPDDPELARRGDSYDYRGVMLVGANPAPSPFAAKFDPLRVPRIRSQGSTGAEAEFGSASWLDQLPSARYTSDGDPDRISFPRRLDTELAAEFRAKAAPY</sequence>
<dbReference type="AlphaFoldDB" id="A0A1I6AKQ7"/>
<dbReference type="InterPro" id="IPR002509">
    <property type="entry name" value="NODB_dom"/>
</dbReference>
<evidence type="ECO:0000256" key="4">
    <source>
        <dbReference type="SAM" id="SignalP"/>
    </source>
</evidence>
<dbReference type="GO" id="GO:0005975">
    <property type="term" value="P:carbohydrate metabolic process"/>
    <property type="evidence" value="ECO:0007669"/>
    <property type="project" value="InterPro"/>
</dbReference>